<dbReference type="EMBL" id="RDQM01000017">
    <property type="protein sequence ID" value="RMW95383.1"/>
    <property type="molecule type" value="Genomic_DNA"/>
</dbReference>
<dbReference type="PANTHER" id="PTHR10344">
    <property type="entry name" value="THYMIDYLATE KINASE"/>
    <property type="match status" value="1"/>
</dbReference>
<dbReference type="InterPro" id="IPR039430">
    <property type="entry name" value="Thymidylate_kin-like_dom"/>
</dbReference>
<dbReference type="Gene3D" id="3.40.50.300">
    <property type="entry name" value="P-loop containing nucleotide triphosphate hydrolases"/>
    <property type="match status" value="1"/>
</dbReference>
<evidence type="ECO:0000313" key="15">
    <source>
        <dbReference type="Proteomes" id="UP000267521"/>
    </source>
</evidence>
<evidence type="ECO:0000256" key="5">
    <source>
        <dbReference type="ARBA" id="ARBA00022727"/>
    </source>
</evidence>
<dbReference type="RefSeq" id="WP_122239173.1">
    <property type="nucleotide sequence ID" value="NZ_RDQM01000017.1"/>
</dbReference>
<evidence type="ECO:0000313" key="14">
    <source>
        <dbReference type="EMBL" id="RMW95383.1"/>
    </source>
</evidence>
<reference evidence="14 15" key="1">
    <citation type="submission" date="2018-10" db="EMBL/GenBank/DDBJ databases">
        <title>Comamonadaceae CDC group NO-1 genome sequencing and assembly.</title>
        <authorList>
            <person name="Bernier A.-M."/>
            <person name="Bernard K."/>
        </authorList>
    </citation>
    <scope>NUCLEOTIDE SEQUENCE [LARGE SCALE GENOMIC DNA]</scope>
    <source>
        <strain evidence="14 15">NML970147</strain>
    </source>
</reference>
<keyword evidence="8 12" id="KW-0067">ATP-binding</keyword>
<evidence type="ECO:0000259" key="13">
    <source>
        <dbReference type="Pfam" id="PF02223"/>
    </source>
</evidence>
<keyword evidence="5 12" id="KW-0545">Nucleotide biosynthesis</keyword>
<dbReference type="EC" id="2.7.4.9" evidence="2 12"/>
<dbReference type="InterPro" id="IPR018094">
    <property type="entry name" value="Thymidylate_kinase"/>
</dbReference>
<dbReference type="FunFam" id="3.40.50.300:FF:000225">
    <property type="entry name" value="Thymidylate kinase"/>
    <property type="match status" value="1"/>
</dbReference>
<feature type="binding site" evidence="12">
    <location>
        <begin position="21"/>
        <end position="28"/>
    </location>
    <ligand>
        <name>ATP</name>
        <dbReference type="ChEBI" id="CHEBI:30616"/>
    </ligand>
</feature>
<dbReference type="GO" id="GO:0005829">
    <property type="term" value="C:cytosol"/>
    <property type="evidence" value="ECO:0007669"/>
    <property type="project" value="TreeGrafter"/>
</dbReference>
<evidence type="ECO:0000256" key="2">
    <source>
        <dbReference type="ARBA" id="ARBA00012980"/>
    </source>
</evidence>
<dbReference type="GO" id="GO:0006227">
    <property type="term" value="P:dUDP biosynthetic process"/>
    <property type="evidence" value="ECO:0007669"/>
    <property type="project" value="TreeGrafter"/>
</dbReference>
<evidence type="ECO:0000256" key="9">
    <source>
        <dbReference type="ARBA" id="ARBA00029962"/>
    </source>
</evidence>
<comment type="function">
    <text evidence="11 12">Phosphorylation of dTMP to form dTDP in both de novo and salvage pathways of dTTP synthesis.</text>
</comment>
<accession>A0A3M6PWC0</accession>
<dbReference type="PANTHER" id="PTHR10344:SF4">
    <property type="entry name" value="UMP-CMP KINASE 2, MITOCHONDRIAL"/>
    <property type="match status" value="1"/>
</dbReference>
<dbReference type="Proteomes" id="UP000267521">
    <property type="component" value="Unassembled WGS sequence"/>
</dbReference>
<evidence type="ECO:0000256" key="10">
    <source>
        <dbReference type="ARBA" id="ARBA00048743"/>
    </source>
</evidence>
<name>A0A3M6PWC0_9BURK</name>
<keyword evidence="4 12" id="KW-0808">Transferase</keyword>
<dbReference type="NCBIfam" id="TIGR00041">
    <property type="entry name" value="DTMP_kinase"/>
    <property type="match status" value="1"/>
</dbReference>
<evidence type="ECO:0000256" key="3">
    <source>
        <dbReference type="ARBA" id="ARBA00017144"/>
    </source>
</evidence>
<dbReference type="HAMAP" id="MF_00165">
    <property type="entry name" value="Thymidylate_kinase"/>
    <property type="match status" value="1"/>
</dbReference>
<feature type="domain" description="Thymidylate kinase-like" evidence="13">
    <location>
        <begin position="154"/>
        <end position="224"/>
    </location>
</feature>
<dbReference type="GO" id="GO:0004798">
    <property type="term" value="F:dTMP kinase activity"/>
    <property type="evidence" value="ECO:0007669"/>
    <property type="project" value="UniProtKB-UniRule"/>
</dbReference>
<dbReference type="GO" id="GO:0006235">
    <property type="term" value="P:dTTP biosynthetic process"/>
    <property type="evidence" value="ECO:0007669"/>
    <property type="project" value="UniProtKB-UniRule"/>
</dbReference>
<dbReference type="GO" id="GO:0006233">
    <property type="term" value="P:dTDP biosynthetic process"/>
    <property type="evidence" value="ECO:0007669"/>
    <property type="project" value="InterPro"/>
</dbReference>
<dbReference type="InterPro" id="IPR027417">
    <property type="entry name" value="P-loop_NTPase"/>
</dbReference>
<proteinExistence type="inferred from homology"/>
<evidence type="ECO:0000256" key="7">
    <source>
        <dbReference type="ARBA" id="ARBA00022777"/>
    </source>
</evidence>
<feature type="domain" description="Thymidylate kinase-like" evidence="13">
    <location>
        <begin position="19"/>
        <end position="129"/>
    </location>
</feature>
<comment type="caution">
    <text evidence="14">The sequence shown here is derived from an EMBL/GenBank/DDBJ whole genome shotgun (WGS) entry which is preliminary data.</text>
</comment>
<evidence type="ECO:0000256" key="1">
    <source>
        <dbReference type="ARBA" id="ARBA00009776"/>
    </source>
</evidence>
<protein>
    <recommendedName>
        <fullName evidence="3 12">Thymidylate kinase</fullName>
        <ecNumber evidence="2 12">2.7.4.9</ecNumber>
    </recommendedName>
    <alternativeName>
        <fullName evidence="9 12">dTMP kinase</fullName>
    </alternativeName>
</protein>
<evidence type="ECO:0000256" key="4">
    <source>
        <dbReference type="ARBA" id="ARBA00022679"/>
    </source>
</evidence>
<organism evidence="14 15">
    <name type="scientific">Allofranklinella schreckenbergeri</name>
    <dbReference type="NCBI Taxonomy" id="1076744"/>
    <lineage>
        <taxon>Bacteria</taxon>
        <taxon>Pseudomonadati</taxon>
        <taxon>Pseudomonadota</taxon>
        <taxon>Betaproteobacteria</taxon>
        <taxon>Burkholderiales</taxon>
        <taxon>Comamonadaceae</taxon>
        <taxon>Allofranklinella</taxon>
    </lineage>
</organism>
<dbReference type="AlphaFoldDB" id="A0A3M6PWC0"/>
<keyword evidence="6 12" id="KW-0547">Nucleotide-binding</keyword>
<comment type="similarity">
    <text evidence="1 12">Belongs to the thymidylate kinase family.</text>
</comment>
<keyword evidence="7 12" id="KW-0418">Kinase</keyword>
<evidence type="ECO:0000256" key="11">
    <source>
        <dbReference type="ARBA" id="ARBA00057735"/>
    </source>
</evidence>
<evidence type="ECO:0000256" key="8">
    <source>
        <dbReference type="ARBA" id="ARBA00022840"/>
    </source>
</evidence>
<evidence type="ECO:0000256" key="12">
    <source>
        <dbReference type="HAMAP-Rule" id="MF_00165"/>
    </source>
</evidence>
<dbReference type="CDD" id="cd01672">
    <property type="entry name" value="TMPK"/>
    <property type="match status" value="1"/>
</dbReference>
<dbReference type="GO" id="GO:0005524">
    <property type="term" value="F:ATP binding"/>
    <property type="evidence" value="ECO:0007669"/>
    <property type="project" value="UniProtKB-UniRule"/>
</dbReference>
<dbReference type="SUPFAM" id="SSF52540">
    <property type="entry name" value="P-loop containing nucleoside triphosphate hydrolases"/>
    <property type="match status" value="1"/>
</dbReference>
<evidence type="ECO:0000256" key="6">
    <source>
        <dbReference type="ARBA" id="ARBA00022741"/>
    </source>
</evidence>
<gene>
    <name evidence="12" type="primary">tmk</name>
    <name evidence="14" type="ORF">EBQ26_11165</name>
</gene>
<sequence length="237" mass="25671">MAARQTPAAARPRGWFISVEGIDGAGKSSHIEAIAQALQAQGQRVCLTREPGGTPLGEQLRELLLHQDMDAWAETLLAFAARRQHLREVIAPALAEGVCVVCDRYTDATYAYQGSGHGVPWEAIAQLERWVQSGWPTVGAGAATAAGDRPEGALLEPDCTLWFDVPPEVAAQRLQQARTPDRFEGQARAFFERVAQGYARRAAQAPARIVRIDAHAPLPQVQERVLAALAQQGILRA</sequence>
<comment type="catalytic activity">
    <reaction evidence="10 12">
        <text>dTMP + ATP = dTDP + ADP</text>
        <dbReference type="Rhea" id="RHEA:13517"/>
        <dbReference type="ChEBI" id="CHEBI:30616"/>
        <dbReference type="ChEBI" id="CHEBI:58369"/>
        <dbReference type="ChEBI" id="CHEBI:63528"/>
        <dbReference type="ChEBI" id="CHEBI:456216"/>
        <dbReference type="EC" id="2.7.4.9"/>
    </reaction>
</comment>
<dbReference type="Pfam" id="PF02223">
    <property type="entry name" value="Thymidylate_kin"/>
    <property type="match status" value="2"/>
</dbReference>